<keyword evidence="2" id="KW-1185">Reference proteome</keyword>
<evidence type="ECO:0000313" key="2">
    <source>
        <dbReference type="Proteomes" id="UP000315540"/>
    </source>
</evidence>
<reference evidence="1 2" key="1">
    <citation type="submission" date="2019-06" db="EMBL/GenBank/DDBJ databases">
        <authorList>
            <person name="Meng X."/>
        </authorList>
    </citation>
    <scope>NUCLEOTIDE SEQUENCE [LARGE SCALE GENOMIC DNA]</scope>
    <source>
        <strain evidence="1 2">M625</strain>
    </source>
</reference>
<protein>
    <submittedName>
        <fullName evidence="1">Uncharacterized protein</fullName>
    </submittedName>
</protein>
<evidence type="ECO:0000313" key="1">
    <source>
        <dbReference type="EMBL" id="TPN89160.1"/>
    </source>
</evidence>
<accession>A0A504JRZ6</accession>
<gene>
    <name evidence="1" type="ORF">FHK87_02745</name>
</gene>
<dbReference type="AlphaFoldDB" id="A0A504JRZ6"/>
<dbReference type="RefSeq" id="WP_226294025.1">
    <property type="nucleotide sequence ID" value="NZ_VFWZ01000001.1"/>
</dbReference>
<name>A0A504JRZ6_9FLAO</name>
<dbReference type="Proteomes" id="UP000315540">
    <property type="component" value="Unassembled WGS sequence"/>
</dbReference>
<organism evidence="1 2">
    <name type="scientific">Aquimarina algicola</name>
    <dbReference type="NCBI Taxonomy" id="2589995"/>
    <lineage>
        <taxon>Bacteria</taxon>
        <taxon>Pseudomonadati</taxon>
        <taxon>Bacteroidota</taxon>
        <taxon>Flavobacteriia</taxon>
        <taxon>Flavobacteriales</taxon>
        <taxon>Flavobacteriaceae</taxon>
        <taxon>Aquimarina</taxon>
    </lineage>
</organism>
<sequence>MKNELSVMLAKLNSYRCEPCTSEMYEQYTELSSKGRQLKLSIDKLSKFEDDNSVTQAGEKINSVLKEFHGFQNGFLSYLSTNAVVHF</sequence>
<proteinExistence type="predicted"/>
<comment type="caution">
    <text evidence="1">The sequence shown here is derived from an EMBL/GenBank/DDBJ whole genome shotgun (WGS) entry which is preliminary data.</text>
</comment>
<dbReference type="EMBL" id="VFWZ01000001">
    <property type="protein sequence ID" value="TPN89160.1"/>
    <property type="molecule type" value="Genomic_DNA"/>
</dbReference>